<reference evidence="5 6" key="1">
    <citation type="submission" date="2019-01" db="EMBL/GenBank/DDBJ databases">
        <authorList>
            <person name="Chen W.-M."/>
        </authorList>
    </citation>
    <scope>NUCLEOTIDE SEQUENCE [LARGE SCALE GENOMIC DNA]</scope>
    <source>
        <strain evidence="5 6">TER-1</strain>
    </source>
</reference>
<dbReference type="EMBL" id="SACP01000014">
    <property type="protein sequence ID" value="RVU16867.1"/>
    <property type="molecule type" value="Genomic_DNA"/>
</dbReference>
<accession>A0A3S2W977</accession>
<dbReference type="InterPro" id="IPR002347">
    <property type="entry name" value="SDR_fam"/>
</dbReference>
<dbReference type="PANTHER" id="PTHR42879">
    <property type="entry name" value="3-OXOACYL-(ACYL-CARRIER-PROTEIN) REDUCTASE"/>
    <property type="match status" value="1"/>
</dbReference>
<evidence type="ECO:0000313" key="6">
    <source>
        <dbReference type="Proteomes" id="UP000286997"/>
    </source>
</evidence>
<dbReference type="InterPro" id="IPR057326">
    <property type="entry name" value="KR_dom"/>
</dbReference>
<protein>
    <submittedName>
        <fullName evidence="5">SDR family oxidoreductase</fullName>
    </submittedName>
</protein>
<dbReference type="PRINTS" id="PR00081">
    <property type="entry name" value="GDHRDH"/>
</dbReference>
<evidence type="ECO:0000313" key="5">
    <source>
        <dbReference type="EMBL" id="RVU16867.1"/>
    </source>
</evidence>
<dbReference type="Gene3D" id="3.40.50.720">
    <property type="entry name" value="NAD(P)-binding Rossmann-like Domain"/>
    <property type="match status" value="1"/>
</dbReference>
<dbReference type="InterPro" id="IPR020904">
    <property type="entry name" value="Sc_DH/Rdtase_CS"/>
</dbReference>
<dbReference type="OrthoDB" id="9804774at2"/>
<dbReference type="GO" id="GO:0032787">
    <property type="term" value="P:monocarboxylic acid metabolic process"/>
    <property type="evidence" value="ECO:0007669"/>
    <property type="project" value="UniProtKB-ARBA"/>
</dbReference>
<dbReference type="PANTHER" id="PTHR42879:SF2">
    <property type="entry name" value="3-OXOACYL-[ACYL-CARRIER-PROTEIN] REDUCTASE FABG"/>
    <property type="match status" value="1"/>
</dbReference>
<evidence type="ECO:0000256" key="2">
    <source>
        <dbReference type="ARBA" id="ARBA00023002"/>
    </source>
</evidence>
<evidence type="ECO:0000259" key="4">
    <source>
        <dbReference type="SMART" id="SM00822"/>
    </source>
</evidence>
<sequence>MRNVVVTGGSRGLGLGIVRTLAAQGDRVVAVARRPGEALERAMAEPGAGEIRFVAADLGEIDALPDLARRLRRDVGPVYGLVNNAGLGTEGLLATMPNEHIEALIRVNTLAPIVLTKYVVRQMMADGGGRIVNLSSIIASTGYNALSVYAATKASLTGFTKSLAREVGRLGITVNAVAPGFIDTEMTGGLAEEDRARIAGRSALKRLAEVQDVANAVAYLLGEGGRNVTGTVLTVDAGSTA</sequence>
<dbReference type="AlphaFoldDB" id="A0A3S2W977"/>
<organism evidence="5 6">
    <name type="scientific">Methylobacterium oryzihabitans</name>
    <dbReference type="NCBI Taxonomy" id="2499852"/>
    <lineage>
        <taxon>Bacteria</taxon>
        <taxon>Pseudomonadati</taxon>
        <taxon>Pseudomonadota</taxon>
        <taxon>Alphaproteobacteria</taxon>
        <taxon>Hyphomicrobiales</taxon>
        <taxon>Methylobacteriaceae</taxon>
        <taxon>Methylobacterium</taxon>
    </lineage>
</organism>
<keyword evidence="2" id="KW-0560">Oxidoreductase</keyword>
<feature type="domain" description="Ketoreductase" evidence="4">
    <location>
        <begin position="2"/>
        <end position="180"/>
    </location>
</feature>
<dbReference type="PRINTS" id="PR00080">
    <property type="entry name" value="SDRFAMILY"/>
</dbReference>
<dbReference type="RefSeq" id="WP_127730672.1">
    <property type="nucleotide sequence ID" value="NZ_SACP01000014.1"/>
</dbReference>
<gene>
    <name evidence="5" type="ORF">EOE48_15510</name>
</gene>
<comment type="similarity">
    <text evidence="1 3">Belongs to the short-chain dehydrogenases/reductases (SDR) family.</text>
</comment>
<dbReference type="Proteomes" id="UP000286997">
    <property type="component" value="Unassembled WGS sequence"/>
</dbReference>
<comment type="caution">
    <text evidence="5">The sequence shown here is derived from an EMBL/GenBank/DDBJ whole genome shotgun (WGS) entry which is preliminary data.</text>
</comment>
<dbReference type="InterPro" id="IPR036291">
    <property type="entry name" value="NAD(P)-bd_dom_sf"/>
</dbReference>
<dbReference type="Pfam" id="PF00106">
    <property type="entry name" value="adh_short"/>
    <property type="match status" value="1"/>
</dbReference>
<proteinExistence type="inferred from homology"/>
<dbReference type="GO" id="GO:0016491">
    <property type="term" value="F:oxidoreductase activity"/>
    <property type="evidence" value="ECO:0007669"/>
    <property type="project" value="UniProtKB-KW"/>
</dbReference>
<dbReference type="CDD" id="cd05233">
    <property type="entry name" value="SDR_c"/>
    <property type="match status" value="1"/>
</dbReference>
<evidence type="ECO:0000256" key="1">
    <source>
        <dbReference type="ARBA" id="ARBA00006484"/>
    </source>
</evidence>
<keyword evidence="6" id="KW-1185">Reference proteome</keyword>
<dbReference type="SUPFAM" id="SSF51735">
    <property type="entry name" value="NAD(P)-binding Rossmann-fold domains"/>
    <property type="match status" value="1"/>
</dbReference>
<dbReference type="FunFam" id="3.40.50.720:FF:000173">
    <property type="entry name" value="3-oxoacyl-[acyl-carrier protein] reductase"/>
    <property type="match status" value="1"/>
</dbReference>
<dbReference type="SMART" id="SM00822">
    <property type="entry name" value="PKS_KR"/>
    <property type="match status" value="1"/>
</dbReference>
<evidence type="ECO:0000256" key="3">
    <source>
        <dbReference type="RuleBase" id="RU000363"/>
    </source>
</evidence>
<name>A0A3S2W977_9HYPH</name>
<dbReference type="InterPro" id="IPR050259">
    <property type="entry name" value="SDR"/>
</dbReference>
<dbReference type="PROSITE" id="PS00061">
    <property type="entry name" value="ADH_SHORT"/>
    <property type="match status" value="1"/>
</dbReference>